<dbReference type="Gene3D" id="3.40.50.300">
    <property type="entry name" value="P-loop containing nucleotide triphosphate hydrolases"/>
    <property type="match status" value="1"/>
</dbReference>
<keyword evidence="2" id="KW-0547">Nucleotide-binding</keyword>
<accession>A0ABQ5P6B7</accession>
<evidence type="ECO:0000313" key="6">
    <source>
        <dbReference type="Proteomes" id="UP001291653"/>
    </source>
</evidence>
<dbReference type="Pfam" id="PF03029">
    <property type="entry name" value="ATP_bind_1"/>
    <property type="match status" value="1"/>
</dbReference>
<keyword evidence="6" id="KW-1185">Reference proteome</keyword>
<comment type="caution">
    <text evidence="5">The sequence shown here is derived from an EMBL/GenBank/DDBJ whole genome shotgun (WGS) entry which is preliminary data.</text>
</comment>
<dbReference type="InterPro" id="IPR027417">
    <property type="entry name" value="P-loop_NTPase"/>
</dbReference>
<evidence type="ECO:0000256" key="4">
    <source>
        <dbReference type="ARBA" id="ARBA00023134"/>
    </source>
</evidence>
<keyword evidence="3" id="KW-0378">Hydrolase</keyword>
<dbReference type="EMBL" id="BSBI01000013">
    <property type="protein sequence ID" value="GLF98127.1"/>
    <property type="molecule type" value="Genomic_DNA"/>
</dbReference>
<sequence>MPASNATDPACAYGIYDMVPVRLVIAGPFGVGKTTFVRAVSEFEPLRTEEYLTAAGEGIDHLRGPEPKTTTTVVMDFGRITLADQGLILLLYGTPGQERFRFVWDDLAKGALGAVVLIDTRDLAASFDAVAFFEERRLPFVVAVNEFQDADRYTPGEIHHALQLATDVPVLLCDARHRTSAHQVLLTLVRHTLARARAL</sequence>
<dbReference type="PANTHER" id="PTHR42708:SF1">
    <property type="entry name" value="GLIDING MOTILITY PROTEIN MGLA"/>
    <property type="match status" value="1"/>
</dbReference>
<dbReference type="CDD" id="cd00882">
    <property type="entry name" value="Ras_like_GTPase"/>
    <property type="match status" value="1"/>
</dbReference>
<dbReference type="SUPFAM" id="SSF52540">
    <property type="entry name" value="P-loop containing nucleoside triphosphate hydrolases"/>
    <property type="match status" value="1"/>
</dbReference>
<dbReference type="InterPro" id="IPR004130">
    <property type="entry name" value="Gpn"/>
</dbReference>
<protein>
    <submittedName>
        <fullName evidence="5">ATP/GTP-binding protein</fullName>
    </submittedName>
</protein>
<dbReference type="PANTHER" id="PTHR42708">
    <property type="entry name" value="ATP/GTP-BINDING PROTEIN-RELATED"/>
    <property type="match status" value="1"/>
</dbReference>
<evidence type="ECO:0000256" key="1">
    <source>
        <dbReference type="ARBA" id="ARBA00005290"/>
    </source>
</evidence>
<dbReference type="Proteomes" id="UP001291653">
    <property type="component" value="Unassembled WGS sequence"/>
</dbReference>
<evidence type="ECO:0000313" key="5">
    <source>
        <dbReference type="EMBL" id="GLF98127.1"/>
    </source>
</evidence>
<proteinExistence type="inferred from homology"/>
<reference evidence="5 6" key="1">
    <citation type="submission" date="2022-10" db="EMBL/GenBank/DDBJ databases">
        <title>Draft genome sequence of Streptomyces sp. YSPA8.</title>
        <authorList>
            <person name="Moriuchi R."/>
            <person name="Dohra H."/>
            <person name="Yamamura H."/>
            <person name="Kodani S."/>
        </authorList>
    </citation>
    <scope>NUCLEOTIDE SEQUENCE [LARGE SCALE GENOMIC DNA]</scope>
    <source>
        <strain evidence="5 6">YSPA8</strain>
    </source>
</reference>
<name>A0ABQ5P6B7_9ACTN</name>
<gene>
    <name evidence="5" type="ORF">SYYSPA8_27540</name>
</gene>
<organism evidence="5 6">
    <name type="scientific">Streptomyces yaizuensis</name>
    <dbReference type="NCBI Taxonomy" id="2989713"/>
    <lineage>
        <taxon>Bacteria</taxon>
        <taxon>Bacillati</taxon>
        <taxon>Actinomycetota</taxon>
        <taxon>Actinomycetes</taxon>
        <taxon>Kitasatosporales</taxon>
        <taxon>Streptomycetaceae</taxon>
        <taxon>Streptomyces</taxon>
    </lineage>
</organism>
<evidence type="ECO:0000256" key="3">
    <source>
        <dbReference type="ARBA" id="ARBA00022801"/>
    </source>
</evidence>
<evidence type="ECO:0000256" key="2">
    <source>
        <dbReference type="ARBA" id="ARBA00022741"/>
    </source>
</evidence>
<keyword evidence="4" id="KW-0342">GTP-binding</keyword>
<dbReference type="InterPro" id="IPR052705">
    <property type="entry name" value="Gliding_Motility_GTPase"/>
</dbReference>
<comment type="similarity">
    <text evidence="1">Belongs to the GPN-loop GTPase family.</text>
</comment>